<evidence type="ECO:0000256" key="1">
    <source>
        <dbReference type="SAM" id="Phobius"/>
    </source>
</evidence>
<protein>
    <submittedName>
        <fullName evidence="2">Uncharacterized protein</fullName>
    </submittedName>
</protein>
<accession>A0ABQ9JS20</accession>
<proteinExistence type="predicted"/>
<comment type="caution">
    <text evidence="2">The sequence shown here is derived from an EMBL/GenBank/DDBJ whole genome shotgun (WGS) entry which is preliminary data.</text>
</comment>
<feature type="transmembrane region" description="Helical" evidence="1">
    <location>
        <begin position="12"/>
        <end position="35"/>
    </location>
</feature>
<evidence type="ECO:0000313" key="2">
    <source>
        <dbReference type="EMBL" id="KAJ8980865.1"/>
    </source>
</evidence>
<organism evidence="2 3">
    <name type="scientific">Molorchus minor</name>
    <dbReference type="NCBI Taxonomy" id="1323400"/>
    <lineage>
        <taxon>Eukaryota</taxon>
        <taxon>Metazoa</taxon>
        <taxon>Ecdysozoa</taxon>
        <taxon>Arthropoda</taxon>
        <taxon>Hexapoda</taxon>
        <taxon>Insecta</taxon>
        <taxon>Pterygota</taxon>
        <taxon>Neoptera</taxon>
        <taxon>Endopterygota</taxon>
        <taxon>Coleoptera</taxon>
        <taxon>Polyphaga</taxon>
        <taxon>Cucujiformia</taxon>
        <taxon>Chrysomeloidea</taxon>
        <taxon>Cerambycidae</taxon>
        <taxon>Lamiinae</taxon>
        <taxon>Monochamini</taxon>
        <taxon>Molorchus</taxon>
    </lineage>
</organism>
<keyword evidence="1" id="KW-0472">Membrane</keyword>
<gene>
    <name evidence="2" type="ORF">NQ317_008924</name>
</gene>
<keyword evidence="3" id="KW-1185">Reference proteome</keyword>
<name>A0ABQ9JS20_9CUCU</name>
<sequence>MRDHSGAPDMRIWPAVAVKSVHSVGFALVSGIEVIRRKRLFAIFYFSRPRQGTRGFLTAPKFIVGPFRSSGCANLTGNERTNLAISISRLAVDKLIYLTLINVRMLPVTRAAQIPSRSRCRLITSLIYVVELP</sequence>
<reference evidence="2" key="1">
    <citation type="journal article" date="2023" name="Insect Mol. Biol.">
        <title>Genome sequencing provides insights into the evolution of gene families encoding plant cell wall-degrading enzymes in longhorned beetles.</title>
        <authorList>
            <person name="Shin N.R."/>
            <person name="Okamura Y."/>
            <person name="Kirsch R."/>
            <person name="Pauchet Y."/>
        </authorList>
    </citation>
    <scope>NUCLEOTIDE SEQUENCE</scope>
    <source>
        <strain evidence="2">MMC_N1</strain>
    </source>
</reference>
<keyword evidence="1" id="KW-1133">Transmembrane helix</keyword>
<evidence type="ECO:0000313" key="3">
    <source>
        <dbReference type="Proteomes" id="UP001162164"/>
    </source>
</evidence>
<dbReference type="EMBL" id="JAPWTJ010000227">
    <property type="protein sequence ID" value="KAJ8980865.1"/>
    <property type="molecule type" value="Genomic_DNA"/>
</dbReference>
<keyword evidence="1" id="KW-0812">Transmembrane</keyword>
<dbReference type="Proteomes" id="UP001162164">
    <property type="component" value="Unassembled WGS sequence"/>
</dbReference>